<dbReference type="CTD" id="20199602"/>
<dbReference type="STRING" id="6412.T1ESQ2"/>
<dbReference type="InterPro" id="IPR018614">
    <property type="entry name" value="KRTCAP2"/>
</dbReference>
<evidence type="ECO:0000256" key="5">
    <source>
        <dbReference type="ARBA" id="ARBA00023136"/>
    </source>
</evidence>
<name>T1ESQ2_HELRO</name>
<feature type="transmembrane region" description="Helical" evidence="6">
    <location>
        <begin position="36"/>
        <end position="56"/>
    </location>
</feature>
<keyword evidence="3 6" id="KW-0812">Transmembrane</keyword>
<protein>
    <submittedName>
        <fullName evidence="7 8">Uncharacterized protein</fullName>
    </submittedName>
</protein>
<gene>
    <name evidence="8" type="primary">20199602</name>
    <name evidence="7" type="ORF">HELRODRAFT_162477</name>
</gene>
<dbReference type="GO" id="GO:0006487">
    <property type="term" value="P:protein N-linked glycosylation"/>
    <property type="evidence" value="ECO:0000318"/>
    <property type="project" value="GO_Central"/>
</dbReference>
<organism evidence="8 9">
    <name type="scientific">Helobdella robusta</name>
    <name type="common">Californian leech</name>
    <dbReference type="NCBI Taxonomy" id="6412"/>
    <lineage>
        <taxon>Eukaryota</taxon>
        <taxon>Metazoa</taxon>
        <taxon>Spiralia</taxon>
        <taxon>Lophotrochozoa</taxon>
        <taxon>Annelida</taxon>
        <taxon>Clitellata</taxon>
        <taxon>Hirudinea</taxon>
        <taxon>Rhynchobdellida</taxon>
        <taxon>Glossiphoniidae</taxon>
        <taxon>Helobdella</taxon>
    </lineage>
</organism>
<evidence type="ECO:0000313" key="8">
    <source>
        <dbReference type="EnsemblMetazoa" id="HelroP162477"/>
    </source>
</evidence>
<evidence type="ECO:0000256" key="1">
    <source>
        <dbReference type="ARBA" id="ARBA00004141"/>
    </source>
</evidence>
<dbReference type="FunCoup" id="T1ESQ2">
    <property type="interactions" value="509"/>
</dbReference>
<dbReference type="PANTHER" id="PTHR32001">
    <property type="entry name" value="KERATINOCYTE-ASSOCIATED PROTEIN 2"/>
    <property type="match status" value="1"/>
</dbReference>
<accession>T1ESQ2</accession>
<dbReference type="OrthoDB" id="1111004at2759"/>
<comment type="subcellular location">
    <subcellularLocation>
        <location evidence="1">Membrane</location>
        <topology evidence="1">Multi-pass membrane protein</topology>
    </subcellularLocation>
</comment>
<dbReference type="KEGG" id="hro:HELRODRAFT_162477"/>
<dbReference type="InParanoid" id="T1ESQ2"/>
<dbReference type="GO" id="GO:0016020">
    <property type="term" value="C:membrane"/>
    <property type="evidence" value="ECO:0007669"/>
    <property type="project" value="UniProtKB-SubCell"/>
</dbReference>
<dbReference type="RefSeq" id="XP_009022918.1">
    <property type="nucleotide sequence ID" value="XM_009024670.1"/>
</dbReference>
<proteinExistence type="inferred from homology"/>
<evidence type="ECO:0000313" key="7">
    <source>
        <dbReference type="EMBL" id="ESN99002.1"/>
    </source>
</evidence>
<keyword evidence="4 6" id="KW-1133">Transmembrane helix</keyword>
<reference evidence="8" key="3">
    <citation type="submission" date="2015-06" db="UniProtKB">
        <authorList>
            <consortium name="EnsemblMetazoa"/>
        </authorList>
    </citation>
    <scope>IDENTIFICATION</scope>
</reference>
<dbReference type="eggNOG" id="KOG4615">
    <property type="taxonomic scope" value="Eukaryota"/>
</dbReference>
<dbReference type="AlphaFoldDB" id="T1ESQ2"/>
<sequence>MAVVSTSTSLLISATLGVLVFAGMQMYKSQLASNEWMTIFGGALGSVLFCLILTAINNFENVAFGKGFQAQLFPEIFFSLLVSMFASGLVHRVCVTTCFLFSMVHIYYMNKMSLSIHAVPVVPVVPVKTGKKKN</sequence>
<feature type="transmembrane region" description="Helical" evidence="6">
    <location>
        <begin position="76"/>
        <end position="108"/>
    </location>
</feature>
<evidence type="ECO:0000256" key="6">
    <source>
        <dbReference type="SAM" id="Phobius"/>
    </source>
</evidence>
<dbReference type="Pfam" id="PF09775">
    <property type="entry name" value="Keratin_assoc"/>
    <property type="match status" value="1"/>
</dbReference>
<dbReference type="HOGENOM" id="CLU_109648_2_0_1"/>
<dbReference type="OMA" id="ITIYYMN"/>
<dbReference type="GeneID" id="20199602"/>
<feature type="transmembrane region" description="Helical" evidence="6">
    <location>
        <begin position="6"/>
        <end position="24"/>
    </location>
</feature>
<evidence type="ECO:0000256" key="4">
    <source>
        <dbReference type="ARBA" id="ARBA00022989"/>
    </source>
</evidence>
<evidence type="ECO:0000313" key="9">
    <source>
        <dbReference type="Proteomes" id="UP000015101"/>
    </source>
</evidence>
<reference evidence="7 9" key="2">
    <citation type="journal article" date="2013" name="Nature">
        <title>Insights into bilaterian evolution from three spiralian genomes.</title>
        <authorList>
            <person name="Simakov O."/>
            <person name="Marletaz F."/>
            <person name="Cho S.J."/>
            <person name="Edsinger-Gonzales E."/>
            <person name="Havlak P."/>
            <person name="Hellsten U."/>
            <person name="Kuo D.H."/>
            <person name="Larsson T."/>
            <person name="Lv J."/>
            <person name="Arendt D."/>
            <person name="Savage R."/>
            <person name="Osoegawa K."/>
            <person name="de Jong P."/>
            <person name="Grimwood J."/>
            <person name="Chapman J.A."/>
            <person name="Shapiro H."/>
            <person name="Aerts A."/>
            <person name="Otillar R.P."/>
            <person name="Terry A.Y."/>
            <person name="Boore J.L."/>
            <person name="Grigoriev I.V."/>
            <person name="Lindberg D.R."/>
            <person name="Seaver E.C."/>
            <person name="Weisblat D.A."/>
            <person name="Putnam N.H."/>
            <person name="Rokhsar D.S."/>
        </authorList>
    </citation>
    <scope>NUCLEOTIDE SEQUENCE</scope>
</reference>
<evidence type="ECO:0000256" key="3">
    <source>
        <dbReference type="ARBA" id="ARBA00022692"/>
    </source>
</evidence>
<keyword evidence="5 6" id="KW-0472">Membrane</keyword>
<evidence type="ECO:0000256" key="2">
    <source>
        <dbReference type="ARBA" id="ARBA00007279"/>
    </source>
</evidence>
<dbReference type="EMBL" id="KB097143">
    <property type="protein sequence ID" value="ESN99002.1"/>
    <property type="molecule type" value="Genomic_DNA"/>
</dbReference>
<dbReference type="EMBL" id="AMQM01001094">
    <property type="status" value="NOT_ANNOTATED_CDS"/>
    <property type="molecule type" value="Genomic_DNA"/>
</dbReference>
<dbReference type="PANTHER" id="PTHR32001:SF1">
    <property type="entry name" value="KERATINOCYTE-ASSOCIATED PROTEIN 2"/>
    <property type="match status" value="1"/>
</dbReference>
<comment type="similarity">
    <text evidence="2">Belongs to the KRTCAP2 family.</text>
</comment>
<reference evidence="9" key="1">
    <citation type="submission" date="2012-12" db="EMBL/GenBank/DDBJ databases">
        <authorList>
            <person name="Hellsten U."/>
            <person name="Grimwood J."/>
            <person name="Chapman J.A."/>
            <person name="Shapiro H."/>
            <person name="Aerts A."/>
            <person name="Otillar R.P."/>
            <person name="Terry A.Y."/>
            <person name="Boore J.L."/>
            <person name="Simakov O."/>
            <person name="Marletaz F."/>
            <person name="Cho S.-J."/>
            <person name="Edsinger-Gonzales E."/>
            <person name="Havlak P."/>
            <person name="Kuo D.-H."/>
            <person name="Larsson T."/>
            <person name="Lv J."/>
            <person name="Arendt D."/>
            <person name="Savage R."/>
            <person name="Osoegawa K."/>
            <person name="de Jong P."/>
            <person name="Lindberg D.R."/>
            <person name="Seaver E.C."/>
            <person name="Weisblat D.A."/>
            <person name="Putnam N.H."/>
            <person name="Grigoriev I.V."/>
            <person name="Rokhsar D.S."/>
        </authorList>
    </citation>
    <scope>NUCLEOTIDE SEQUENCE</scope>
</reference>
<keyword evidence="9" id="KW-1185">Reference proteome</keyword>
<dbReference type="Proteomes" id="UP000015101">
    <property type="component" value="Unassembled WGS sequence"/>
</dbReference>
<dbReference type="EnsemblMetazoa" id="HelroT162477">
    <property type="protein sequence ID" value="HelroP162477"/>
    <property type="gene ID" value="HelroG162477"/>
</dbReference>